<dbReference type="GO" id="GO:0008610">
    <property type="term" value="P:lipid biosynthetic process"/>
    <property type="evidence" value="ECO:0007669"/>
    <property type="project" value="InterPro"/>
</dbReference>
<evidence type="ECO:0000256" key="4">
    <source>
        <dbReference type="ARBA" id="ARBA00023136"/>
    </source>
</evidence>
<dbReference type="RefSeq" id="WP_135569728.1">
    <property type="nucleotide sequence ID" value="NZ_RQGK01000040.1"/>
</dbReference>
<dbReference type="GO" id="GO:0016491">
    <property type="term" value="F:oxidoreductase activity"/>
    <property type="evidence" value="ECO:0007669"/>
    <property type="project" value="InterPro"/>
</dbReference>
<evidence type="ECO:0000256" key="5">
    <source>
        <dbReference type="SAM" id="Phobius"/>
    </source>
</evidence>
<comment type="subcellular location">
    <subcellularLocation>
        <location evidence="1">Membrane</location>
    </subcellularLocation>
</comment>
<proteinExistence type="predicted"/>
<feature type="transmembrane region" description="Helical" evidence="5">
    <location>
        <begin position="109"/>
        <end position="127"/>
    </location>
</feature>
<keyword evidence="3 5" id="KW-1133">Transmembrane helix</keyword>
<dbReference type="GO" id="GO:0005506">
    <property type="term" value="F:iron ion binding"/>
    <property type="evidence" value="ECO:0007669"/>
    <property type="project" value="InterPro"/>
</dbReference>
<dbReference type="GO" id="GO:0016020">
    <property type="term" value="C:membrane"/>
    <property type="evidence" value="ECO:0007669"/>
    <property type="project" value="UniProtKB-SubCell"/>
</dbReference>
<protein>
    <submittedName>
        <fullName evidence="7">Sterol desaturase family protein</fullName>
    </submittedName>
</protein>
<evidence type="ECO:0000313" key="8">
    <source>
        <dbReference type="Proteomes" id="UP000297613"/>
    </source>
</evidence>
<dbReference type="EMBL" id="RQGM01000022">
    <property type="protein sequence ID" value="TGL86119.1"/>
    <property type="molecule type" value="Genomic_DNA"/>
</dbReference>
<feature type="domain" description="Fatty acid hydroxylase" evidence="6">
    <location>
        <begin position="114"/>
        <end position="249"/>
    </location>
</feature>
<gene>
    <name evidence="7" type="ORF">EHQ83_05755</name>
</gene>
<dbReference type="PANTHER" id="PTHR11863">
    <property type="entry name" value="STEROL DESATURASE"/>
    <property type="match status" value="1"/>
</dbReference>
<feature type="transmembrane region" description="Helical" evidence="5">
    <location>
        <begin position="31"/>
        <end position="48"/>
    </location>
</feature>
<evidence type="ECO:0000256" key="2">
    <source>
        <dbReference type="ARBA" id="ARBA00022692"/>
    </source>
</evidence>
<dbReference type="InterPro" id="IPR006694">
    <property type="entry name" value="Fatty_acid_hydroxylase"/>
</dbReference>
<feature type="transmembrane region" description="Helical" evidence="5">
    <location>
        <begin position="69"/>
        <end position="89"/>
    </location>
</feature>
<comment type="caution">
    <text evidence="7">The sequence shown here is derived from an EMBL/GenBank/DDBJ whole genome shotgun (WGS) entry which is preliminary data.</text>
</comment>
<keyword evidence="4 5" id="KW-0472">Membrane</keyword>
<keyword evidence="2 5" id="KW-0812">Transmembrane</keyword>
<dbReference type="Pfam" id="PF04116">
    <property type="entry name" value="FA_hydroxylase"/>
    <property type="match status" value="1"/>
</dbReference>
<evidence type="ECO:0000259" key="6">
    <source>
        <dbReference type="Pfam" id="PF04116"/>
    </source>
</evidence>
<feature type="transmembrane region" description="Helical" evidence="5">
    <location>
        <begin position="7"/>
        <end position="25"/>
    </location>
</feature>
<organism evidence="7 8">
    <name type="scientific">Leptospira yasudae</name>
    <dbReference type="NCBI Taxonomy" id="2202201"/>
    <lineage>
        <taxon>Bacteria</taxon>
        <taxon>Pseudomonadati</taxon>
        <taxon>Spirochaetota</taxon>
        <taxon>Spirochaetia</taxon>
        <taxon>Leptospirales</taxon>
        <taxon>Leptospiraceae</taxon>
        <taxon>Leptospira</taxon>
    </lineage>
</organism>
<evidence type="ECO:0000256" key="1">
    <source>
        <dbReference type="ARBA" id="ARBA00004370"/>
    </source>
</evidence>
<name>A0A6N4QY52_9LEPT</name>
<dbReference type="Proteomes" id="UP000297613">
    <property type="component" value="Unassembled WGS sequence"/>
</dbReference>
<dbReference type="AlphaFoldDB" id="A0A6N4QY52"/>
<evidence type="ECO:0000256" key="3">
    <source>
        <dbReference type="ARBA" id="ARBA00022989"/>
    </source>
</evidence>
<evidence type="ECO:0000313" key="7">
    <source>
        <dbReference type="EMBL" id="TGL86119.1"/>
    </source>
</evidence>
<dbReference type="InterPro" id="IPR050307">
    <property type="entry name" value="Sterol_Desaturase_Related"/>
</dbReference>
<reference evidence="7 8" key="1">
    <citation type="journal article" date="2019" name="PLoS Negl. Trop. Dis.">
        <title>Revisiting the worldwide diversity of Leptospira species in the environment.</title>
        <authorList>
            <person name="Vincent A.T."/>
            <person name="Schiettekatte O."/>
            <person name="Bourhy P."/>
            <person name="Veyrier F.J."/>
            <person name="Picardeau M."/>
        </authorList>
    </citation>
    <scope>NUCLEOTIDE SEQUENCE [LARGE SCALE GENOMIC DNA]</scope>
    <source>
        <strain evidence="7 8">201702445</strain>
    </source>
</reference>
<sequence length="287" mass="32582">MKILKQGVRYAGFPILFLAFSVILFRNSGNLWIAYTTLSLSVLTGMMLERFIPFEKTWNESDADSKSDLFFFVIQPIVAPFAGTAVAGIVHRILSAFGGSATHLGASSLWFQILVGMFFSGLIPYWIHRFSHAKDGFLWRVHSIHHSPKRLYWMNAFRSHPINTILNTGGALLPALLLGLHPDAVLIVGMLNNFVSIYNHMNIDFRLGILNRIFNMNELHRWHHSKIPAEGNNNYSSGAFVFWDILFGSYYLPQKEMDANLVGLFEPDKFPARSILKQILFPICKCS</sequence>
<accession>A0A6N4QY52</accession>